<protein>
    <submittedName>
        <fullName evidence="4">SGNH domain-containing protein</fullName>
    </submittedName>
</protein>
<dbReference type="WBParaSite" id="jg13660">
    <property type="protein sequence ID" value="jg13660"/>
    <property type="gene ID" value="jg13660"/>
</dbReference>
<accession>A0A915CYM4</accession>
<dbReference type="Proteomes" id="UP000887574">
    <property type="component" value="Unplaced"/>
</dbReference>
<dbReference type="AlphaFoldDB" id="A0A915CYM4"/>
<feature type="transmembrane region" description="Helical" evidence="1">
    <location>
        <begin position="26"/>
        <end position="46"/>
    </location>
</feature>
<keyword evidence="1" id="KW-1133">Transmembrane helix</keyword>
<organism evidence="3 4">
    <name type="scientific">Ditylenchus dipsaci</name>
    <dbReference type="NCBI Taxonomy" id="166011"/>
    <lineage>
        <taxon>Eukaryota</taxon>
        <taxon>Metazoa</taxon>
        <taxon>Ecdysozoa</taxon>
        <taxon>Nematoda</taxon>
        <taxon>Chromadorea</taxon>
        <taxon>Rhabditida</taxon>
        <taxon>Tylenchina</taxon>
        <taxon>Tylenchomorpha</taxon>
        <taxon>Sphaerularioidea</taxon>
        <taxon>Anguinidae</taxon>
        <taxon>Anguininae</taxon>
        <taxon>Ditylenchus</taxon>
    </lineage>
</organism>
<proteinExistence type="predicted"/>
<feature type="transmembrane region" description="Helical" evidence="1">
    <location>
        <begin position="155"/>
        <end position="172"/>
    </location>
</feature>
<dbReference type="GO" id="GO:0000271">
    <property type="term" value="P:polysaccharide biosynthetic process"/>
    <property type="evidence" value="ECO:0007669"/>
    <property type="project" value="TreeGrafter"/>
</dbReference>
<feature type="transmembrane region" description="Helical" evidence="1">
    <location>
        <begin position="184"/>
        <end position="201"/>
    </location>
</feature>
<name>A0A915CYM4_9BILA</name>
<dbReference type="PANTHER" id="PTHR23028">
    <property type="entry name" value="ACETYLTRANSFERASE"/>
    <property type="match status" value="1"/>
</dbReference>
<dbReference type="PANTHER" id="PTHR23028:SF53">
    <property type="entry name" value="ACYL_TRANSF_3 DOMAIN-CONTAINING PROTEIN"/>
    <property type="match status" value="1"/>
</dbReference>
<sequence length="576" mass="66750">MGQILTRKPITFEAVGQFYSRRIHRIVPTCLFVILATVIATNSLVMQTDSEGLPADTLWALTFATNLQDPASIGVFMHLWSLGVEMQFYLIIPGLIWLLTKAEIGQAAHSMVFSRIWQFFAGISAHYVTEYFKIKERRNYSFLLTNRFAVELGDLSYVWYLVHFPMILIIRYRYSTAFSAPEGLIAFSASLVLAYMVNLLADWHFRQIRQFKTVLFTISLLFACTLSMILHRYWAAHSNEYTLRWDLTQRPFQGELVNDSSYGYKFNLVVKEGTFNLNKLTTEEVIAINKKMSENTARYIKYTAARSYLKELNYSAENNQWDYQAIFQGTGELSMLLIGDSHAGQITAELANSFSSKYKTLKTYTDADCLPFEINYYGHDRYTGNCINYSSAVNKAIFKMKPDIIFVNFRWSSMGRPPLHSLIENDSVLKDIEVWLNKLSQAAKVVYLGAPSVEFYDSVGYELPKRMWMNSPLDSINLKYKDFIDRESVHWARMKKLRCLKCVFVGWSKAFCDSEEYKGEDERACQAYNPTNKLAYFFDTQHCSYYGITKFIPILDQLARNMDDDLKRIQKLINLF</sequence>
<dbReference type="GO" id="GO:0016020">
    <property type="term" value="C:membrane"/>
    <property type="evidence" value="ECO:0007669"/>
    <property type="project" value="TreeGrafter"/>
</dbReference>
<dbReference type="Pfam" id="PF19040">
    <property type="entry name" value="SGNH"/>
    <property type="match status" value="1"/>
</dbReference>
<dbReference type="InterPro" id="IPR043968">
    <property type="entry name" value="SGNH"/>
</dbReference>
<feature type="domain" description="SGNH" evidence="2">
    <location>
        <begin position="326"/>
        <end position="556"/>
    </location>
</feature>
<reference evidence="4" key="1">
    <citation type="submission" date="2022-11" db="UniProtKB">
        <authorList>
            <consortium name="WormBaseParasite"/>
        </authorList>
    </citation>
    <scope>IDENTIFICATION</scope>
</reference>
<feature type="transmembrane region" description="Helical" evidence="1">
    <location>
        <begin position="87"/>
        <end position="104"/>
    </location>
</feature>
<evidence type="ECO:0000256" key="1">
    <source>
        <dbReference type="SAM" id="Phobius"/>
    </source>
</evidence>
<evidence type="ECO:0000313" key="3">
    <source>
        <dbReference type="Proteomes" id="UP000887574"/>
    </source>
</evidence>
<keyword evidence="1" id="KW-0472">Membrane</keyword>
<keyword evidence="1" id="KW-0812">Transmembrane</keyword>
<evidence type="ECO:0000259" key="2">
    <source>
        <dbReference type="Pfam" id="PF19040"/>
    </source>
</evidence>
<keyword evidence="3" id="KW-1185">Reference proteome</keyword>
<evidence type="ECO:0000313" key="4">
    <source>
        <dbReference type="WBParaSite" id="jg13660"/>
    </source>
</evidence>
<dbReference type="InterPro" id="IPR050879">
    <property type="entry name" value="Acyltransferase_3"/>
</dbReference>
<feature type="transmembrane region" description="Helical" evidence="1">
    <location>
        <begin position="213"/>
        <end position="234"/>
    </location>
</feature>